<name>A0ABW8LZU9_9ACTN</name>
<keyword evidence="2" id="KW-1185">Reference proteome</keyword>
<evidence type="ECO:0000313" key="1">
    <source>
        <dbReference type="EMBL" id="MFK4271445.1"/>
    </source>
</evidence>
<gene>
    <name evidence="1" type="ORF">ACI2L5_42035</name>
</gene>
<dbReference type="Proteomes" id="UP001620295">
    <property type="component" value="Unassembled WGS sequence"/>
</dbReference>
<proteinExistence type="predicted"/>
<evidence type="ECO:0000313" key="2">
    <source>
        <dbReference type="Proteomes" id="UP001620295"/>
    </source>
</evidence>
<dbReference type="EMBL" id="JBJDQH010000018">
    <property type="protein sequence ID" value="MFK4271445.1"/>
    <property type="molecule type" value="Genomic_DNA"/>
</dbReference>
<reference evidence="1 2" key="1">
    <citation type="submission" date="2024-11" db="EMBL/GenBank/DDBJ databases">
        <title>The Natural Products Discovery Center: Release of the First 8490 Sequenced Strains for Exploring Actinobacteria Biosynthetic Diversity.</title>
        <authorList>
            <person name="Kalkreuter E."/>
            <person name="Kautsar S.A."/>
            <person name="Yang D."/>
            <person name="Bader C.D."/>
            <person name="Teijaro C.N."/>
            <person name="Fluegel L."/>
            <person name="Davis C.M."/>
            <person name="Simpson J.R."/>
            <person name="Lauterbach L."/>
            <person name="Steele A.D."/>
            <person name="Gui C."/>
            <person name="Meng S."/>
            <person name="Li G."/>
            <person name="Viehrig K."/>
            <person name="Ye F."/>
            <person name="Su P."/>
            <person name="Kiefer A.F."/>
            <person name="Nichols A."/>
            <person name="Cepeda A.J."/>
            <person name="Yan W."/>
            <person name="Fan B."/>
            <person name="Jiang Y."/>
            <person name="Adhikari A."/>
            <person name="Zheng C.-J."/>
            <person name="Schuster L."/>
            <person name="Cowan T.M."/>
            <person name="Smanski M.J."/>
            <person name="Chevrette M.G."/>
            <person name="De Carvalho L.P.S."/>
            <person name="Shen B."/>
        </authorList>
    </citation>
    <scope>NUCLEOTIDE SEQUENCE [LARGE SCALE GENOMIC DNA]</scope>
    <source>
        <strain evidence="1 2">NPDC020863</strain>
    </source>
</reference>
<organism evidence="1 2">
    <name type="scientific">Streptomyces milbemycinicus</name>
    <dbReference type="NCBI Taxonomy" id="476552"/>
    <lineage>
        <taxon>Bacteria</taxon>
        <taxon>Bacillati</taxon>
        <taxon>Actinomycetota</taxon>
        <taxon>Actinomycetes</taxon>
        <taxon>Kitasatosporales</taxon>
        <taxon>Streptomycetaceae</taxon>
        <taxon>Streptomyces</taxon>
    </lineage>
</organism>
<comment type="caution">
    <text evidence="1">The sequence shown here is derived from an EMBL/GenBank/DDBJ whole genome shotgun (WGS) entry which is preliminary data.</text>
</comment>
<protein>
    <submittedName>
        <fullName evidence="1">Uncharacterized protein</fullName>
    </submittedName>
</protein>
<dbReference type="RefSeq" id="WP_358645239.1">
    <property type="nucleotide sequence ID" value="NZ_JBFACG010000023.1"/>
</dbReference>
<accession>A0ABW8LZU9</accession>
<sequence length="77" mass="8278">MAVEGQGFVFAKTVVRDLGAQLAFYSDYSEVLGQVVKHRASGCAGEHAFEEVVMGFAEVAGKAQAAFRRSQAPRSVR</sequence>